<dbReference type="InterPro" id="IPR011990">
    <property type="entry name" value="TPR-like_helical_dom_sf"/>
</dbReference>
<keyword evidence="4" id="KW-1185">Reference proteome</keyword>
<evidence type="ECO:0000313" key="4">
    <source>
        <dbReference type="Proteomes" id="UP000233837"/>
    </source>
</evidence>
<dbReference type="GO" id="GO:0003723">
    <property type="term" value="F:RNA binding"/>
    <property type="evidence" value="ECO:0007669"/>
    <property type="project" value="InterPro"/>
</dbReference>
<dbReference type="NCBIfam" id="TIGR00756">
    <property type="entry name" value="PPR"/>
    <property type="match status" value="5"/>
</dbReference>
<evidence type="ECO:0000256" key="2">
    <source>
        <dbReference type="PROSITE-ProRule" id="PRU00708"/>
    </source>
</evidence>
<dbReference type="InterPro" id="IPR002885">
    <property type="entry name" value="PPR_rpt"/>
</dbReference>
<dbReference type="Pfam" id="PF01535">
    <property type="entry name" value="PPR"/>
    <property type="match status" value="4"/>
</dbReference>
<dbReference type="EMBL" id="KZ502537">
    <property type="protein sequence ID" value="PKU76589.1"/>
    <property type="molecule type" value="Genomic_DNA"/>
</dbReference>
<dbReference type="SUPFAM" id="SSF48452">
    <property type="entry name" value="TPR-like"/>
    <property type="match status" value="1"/>
</dbReference>
<name>A0A2I0WLQ3_9ASPA</name>
<reference evidence="3 4" key="2">
    <citation type="journal article" date="2017" name="Nature">
        <title>The Apostasia genome and the evolution of orchids.</title>
        <authorList>
            <person name="Zhang G.Q."/>
            <person name="Liu K.W."/>
            <person name="Li Z."/>
            <person name="Lohaus R."/>
            <person name="Hsiao Y.Y."/>
            <person name="Niu S.C."/>
            <person name="Wang J.Y."/>
            <person name="Lin Y.C."/>
            <person name="Xu Q."/>
            <person name="Chen L.J."/>
            <person name="Yoshida K."/>
            <person name="Fujiwara S."/>
            <person name="Wang Z.W."/>
            <person name="Zhang Y.Q."/>
            <person name="Mitsuda N."/>
            <person name="Wang M."/>
            <person name="Liu G.H."/>
            <person name="Pecoraro L."/>
            <person name="Huang H.X."/>
            <person name="Xiao X.J."/>
            <person name="Lin M."/>
            <person name="Wu X.Y."/>
            <person name="Wu W.L."/>
            <person name="Chen Y.Y."/>
            <person name="Chang S.B."/>
            <person name="Sakamoto S."/>
            <person name="Ohme-Takagi M."/>
            <person name="Yagi M."/>
            <person name="Zeng S.J."/>
            <person name="Shen C.Y."/>
            <person name="Yeh C.M."/>
            <person name="Luo Y.B."/>
            <person name="Tsai W.C."/>
            <person name="Van de Peer Y."/>
            <person name="Liu Z.J."/>
        </authorList>
    </citation>
    <scope>NUCLEOTIDE SEQUENCE [LARGE SCALE GENOMIC DNA]</scope>
    <source>
        <tissue evidence="3">The whole plant</tissue>
    </source>
</reference>
<dbReference type="PROSITE" id="PS51375">
    <property type="entry name" value="PPR"/>
    <property type="match status" value="5"/>
</dbReference>
<dbReference type="PANTHER" id="PTHR47926">
    <property type="entry name" value="PENTATRICOPEPTIDE REPEAT-CONTAINING PROTEIN"/>
    <property type="match status" value="1"/>
</dbReference>
<dbReference type="FunFam" id="1.25.40.10:FF:000090">
    <property type="entry name" value="Pentatricopeptide repeat-containing protein, chloroplastic"/>
    <property type="match status" value="1"/>
</dbReference>
<dbReference type="Pfam" id="PF13041">
    <property type="entry name" value="PPR_2"/>
    <property type="match status" value="2"/>
</dbReference>
<keyword evidence="1" id="KW-0677">Repeat</keyword>
<protein>
    <submittedName>
        <fullName evidence="3">Pentatricopeptide repeat-containing protein</fullName>
    </submittedName>
</protein>
<dbReference type="Pfam" id="PF20431">
    <property type="entry name" value="E_motif"/>
    <property type="match status" value="1"/>
</dbReference>
<feature type="repeat" description="PPR" evidence="2">
    <location>
        <begin position="370"/>
        <end position="404"/>
    </location>
</feature>
<proteinExistence type="predicted"/>
<feature type="repeat" description="PPR" evidence="2">
    <location>
        <begin position="69"/>
        <end position="105"/>
    </location>
</feature>
<organism evidence="3 4">
    <name type="scientific">Dendrobium catenatum</name>
    <dbReference type="NCBI Taxonomy" id="906689"/>
    <lineage>
        <taxon>Eukaryota</taxon>
        <taxon>Viridiplantae</taxon>
        <taxon>Streptophyta</taxon>
        <taxon>Embryophyta</taxon>
        <taxon>Tracheophyta</taxon>
        <taxon>Spermatophyta</taxon>
        <taxon>Magnoliopsida</taxon>
        <taxon>Liliopsida</taxon>
        <taxon>Asparagales</taxon>
        <taxon>Orchidaceae</taxon>
        <taxon>Epidendroideae</taxon>
        <taxon>Malaxideae</taxon>
        <taxon>Dendrobiinae</taxon>
        <taxon>Dendrobium</taxon>
    </lineage>
</organism>
<dbReference type="PANTHER" id="PTHR47926:SF534">
    <property type="entry name" value="PENTATRICOPEPTIDE REPEAT-CONTAINING PROTEIN"/>
    <property type="match status" value="1"/>
</dbReference>
<feature type="repeat" description="PPR" evidence="2">
    <location>
        <begin position="172"/>
        <end position="206"/>
    </location>
</feature>
<dbReference type="Proteomes" id="UP000233837">
    <property type="component" value="Unassembled WGS sequence"/>
</dbReference>
<dbReference type="InterPro" id="IPR046960">
    <property type="entry name" value="PPR_At4g14850-like_plant"/>
</dbReference>
<sequence>MPAIINNILKRIYYCSSLNSFKKIHAHIIIHGLRLNNLVAVKLVIFCSQALGHIGYARLIFNGLLSSANVYLWTAMITSYTHQHSELAREAIVIYHMMLNHGTYPNNFTLSTALKACSTLKATNEGKQIHVHSTKLGFNSSIYVQTTLVDMYAKFGLVEEARYVFDNMAVKNVVTCNVMMACNVKDGDIESARGMFDQMSQRDPISLATMISGYAMNGSILTARELFDQMPVKEVSSWNALIVGYCHGGEWDQSIKLFNEMQLNRIKPNHVTMAILLSSCGQLGALRFGRQLHGFLHKICFLKNVYVSNSLLNMYAKCGSLQDAHDAFVDMPEKDIVSYNAMITGLANHGHGEEALELFQEVLERGIQPDSVTFLGILTACSQSGLIDLSLYCFECMKSYAIEPSADHYASIVDLFGRKGLIEKAYNFIKRMPVETHAGVWGALLNACSSQNNVEIGRVAAEELFKIEPENPGNYVILSNIYARAQYWDGVREIRCFMRGKGVAKRAGCSWIELNNEVFEFVMGEMGHCLSEEIYAFLRQLSLQMK</sequence>
<evidence type="ECO:0000256" key="1">
    <source>
        <dbReference type="ARBA" id="ARBA00022737"/>
    </source>
</evidence>
<evidence type="ECO:0000313" key="3">
    <source>
        <dbReference type="EMBL" id="PKU76589.1"/>
    </source>
</evidence>
<reference evidence="3 4" key="1">
    <citation type="journal article" date="2016" name="Sci. Rep.">
        <title>The Dendrobium catenatum Lindl. genome sequence provides insights into polysaccharide synthase, floral development and adaptive evolution.</title>
        <authorList>
            <person name="Zhang G.Q."/>
            <person name="Xu Q."/>
            <person name="Bian C."/>
            <person name="Tsai W.C."/>
            <person name="Yeh C.M."/>
            <person name="Liu K.W."/>
            <person name="Yoshida K."/>
            <person name="Zhang L.S."/>
            <person name="Chang S.B."/>
            <person name="Chen F."/>
            <person name="Shi Y."/>
            <person name="Su Y.Y."/>
            <person name="Zhang Y.Q."/>
            <person name="Chen L.J."/>
            <person name="Yin Y."/>
            <person name="Lin M."/>
            <person name="Huang H."/>
            <person name="Deng H."/>
            <person name="Wang Z.W."/>
            <person name="Zhu S.L."/>
            <person name="Zhao X."/>
            <person name="Deng C."/>
            <person name="Niu S.C."/>
            <person name="Huang J."/>
            <person name="Wang M."/>
            <person name="Liu G.H."/>
            <person name="Yang H.J."/>
            <person name="Xiao X.J."/>
            <person name="Hsiao Y.Y."/>
            <person name="Wu W.L."/>
            <person name="Chen Y.Y."/>
            <person name="Mitsuda N."/>
            <person name="Ohme-Takagi M."/>
            <person name="Luo Y.B."/>
            <person name="Van de Peer Y."/>
            <person name="Liu Z.J."/>
        </authorList>
    </citation>
    <scope>NUCLEOTIDE SEQUENCE [LARGE SCALE GENOMIC DNA]</scope>
    <source>
        <tissue evidence="3">The whole plant</tissue>
    </source>
</reference>
<dbReference type="GO" id="GO:0009451">
    <property type="term" value="P:RNA modification"/>
    <property type="evidence" value="ECO:0007669"/>
    <property type="project" value="InterPro"/>
</dbReference>
<gene>
    <name evidence="3" type="primary">PCMP-E27</name>
    <name evidence="3" type="ORF">MA16_Dca001193</name>
</gene>
<accession>A0A2I0WLQ3</accession>
<dbReference type="Gene3D" id="1.25.40.10">
    <property type="entry name" value="Tetratricopeptide repeat domain"/>
    <property type="match status" value="4"/>
</dbReference>
<feature type="repeat" description="PPR" evidence="2">
    <location>
        <begin position="335"/>
        <end position="369"/>
    </location>
</feature>
<dbReference type="InterPro" id="IPR046848">
    <property type="entry name" value="E_motif"/>
</dbReference>
<feature type="repeat" description="PPR" evidence="2">
    <location>
        <begin position="234"/>
        <end position="268"/>
    </location>
</feature>
<dbReference type="AlphaFoldDB" id="A0A2I0WLQ3"/>